<protein>
    <submittedName>
        <fullName evidence="2">Alpha/beta hydrolase</fullName>
    </submittedName>
</protein>
<accession>A0AAP9DD26</accession>
<dbReference type="InterPro" id="IPR029058">
    <property type="entry name" value="AB_hydrolase_fold"/>
</dbReference>
<dbReference type="EMBL" id="CP035382">
    <property type="protein sequence ID" value="QDK20568.1"/>
    <property type="molecule type" value="Genomic_DNA"/>
</dbReference>
<gene>
    <name evidence="2" type="ORF">ES815_20565</name>
</gene>
<evidence type="ECO:0000313" key="2">
    <source>
        <dbReference type="EMBL" id="QDK20568.1"/>
    </source>
</evidence>
<feature type="domain" description="AB hydrolase-1" evidence="1">
    <location>
        <begin position="37"/>
        <end position="166"/>
    </location>
</feature>
<keyword evidence="2" id="KW-0378">Hydrolase</keyword>
<proteinExistence type="predicted"/>
<dbReference type="Pfam" id="PF12697">
    <property type="entry name" value="Abhydrolase_6"/>
    <property type="match status" value="1"/>
</dbReference>
<dbReference type="AlphaFoldDB" id="A0AAP9DD26"/>
<dbReference type="InterPro" id="IPR000073">
    <property type="entry name" value="AB_hydrolase_1"/>
</dbReference>
<name>A0AAP9DD26_9ENTR</name>
<evidence type="ECO:0000259" key="1">
    <source>
        <dbReference type="Pfam" id="PF12697"/>
    </source>
</evidence>
<organism evidence="2 3">
    <name type="scientific">Leclercia adecarboxylata</name>
    <dbReference type="NCBI Taxonomy" id="83655"/>
    <lineage>
        <taxon>Bacteria</taxon>
        <taxon>Pseudomonadati</taxon>
        <taxon>Pseudomonadota</taxon>
        <taxon>Gammaproteobacteria</taxon>
        <taxon>Enterobacterales</taxon>
        <taxon>Enterobacteriaceae</taxon>
        <taxon>Leclercia</taxon>
    </lineage>
</organism>
<dbReference type="Proteomes" id="UP000317812">
    <property type="component" value="Chromosome"/>
</dbReference>
<reference evidence="2 3" key="1">
    <citation type="submission" date="2019-01" db="EMBL/GenBank/DDBJ databases">
        <title>Florfenicol resistance in Enterobacteriaceae and whole-genome sequence analysis of florfenicol-resistant Leclercia adecarboxylata strain R25.</title>
        <authorList>
            <person name="Bao Q."/>
            <person name="Ying Y."/>
        </authorList>
    </citation>
    <scope>NUCLEOTIDE SEQUENCE [LARGE SCALE GENOMIC DNA]</scope>
    <source>
        <strain evidence="2 3">R25</strain>
    </source>
</reference>
<dbReference type="GO" id="GO:0016787">
    <property type="term" value="F:hydrolase activity"/>
    <property type="evidence" value="ECO:0007669"/>
    <property type="project" value="UniProtKB-KW"/>
</dbReference>
<sequence>MIHSMMNTQMISSHAFQVPFQGKFIYAESTFGRNGHVLMLHGGGKDRTVFYKYRALLDRSGIGTTLFDFVGHGETGGDMHASSLFSRTAQAEAVIAFQGLALTGCIGVSMGAYNALQLSKTIRFQSLILMVPGIYSTPAYKINFGPEFSAIIRKERSWAQTDAWDIAAEFTGNLLIIAAENDAIIPAEIPERLLSSAAGCRQKQLLTIPGAGHNTIWQNLMLSDTLYEEVRSAFARCLSH</sequence>
<evidence type="ECO:0000313" key="3">
    <source>
        <dbReference type="Proteomes" id="UP000317812"/>
    </source>
</evidence>
<dbReference type="Gene3D" id="3.40.50.1820">
    <property type="entry name" value="alpha/beta hydrolase"/>
    <property type="match status" value="1"/>
</dbReference>
<dbReference type="SUPFAM" id="SSF53474">
    <property type="entry name" value="alpha/beta-Hydrolases"/>
    <property type="match status" value="1"/>
</dbReference>